<dbReference type="AlphaFoldDB" id="F7A082"/>
<organism evidence="7 8">
    <name type="scientific">Ciona intestinalis</name>
    <name type="common">Transparent sea squirt</name>
    <name type="synonym">Ascidia intestinalis</name>
    <dbReference type="NCBI Taxonomy" id="7719"/>
    <lineage>
        <taxon>Eukaryota</taxon>
        <taxon>Metazoa</taxon>
        <taxon>Chordata</taxon>
        <taxon>Tunicata</taxon>
        <taxon>Ascidiacea</taxon>
        <taxon>Phlebobranchia</taxon>
        <taxon>Cionidae</taxon>
        <taxon>Ciona</taxon>
    </lineage>
</organism>
<evidence type="ECO:0000256" key="3">
    <source>
        <dbReference type="ARBA" id="ARBA00022679"/>
    </source>
</evidence>
<dbReference type="InterPro" id="IPR044611">
    <property type="entry name" value="E3A/B/C-like"/>
</dbReference>
<dbReference type="Gene3D" id="3.30.2410.10">
    <property type="entry name" value="Hect, E3 ligase catalytic domain"/>
    <property type="match status" value="1"/>
</dbReference>
<dbReference type="PROSITE" id="PS50237">
    <property type="entry name" value="HECT"/>
    <property type="match status" value="1"/>
</dbReference>
<evidence type="ECO:0000313" key="8">
    <source>
        <dbReference type="Proteomes" id="UP000008144"/>
    </source>
</evidence>
<evidence type="ECO:0000256" key="4">
    <source>
        <dbReference type="ARBA" id="ARBA00022786"/>
    </source>
</evidence>
<comment type="catalytic activity">
    <reaction evidence="1">
        <text>S-ubiquitinyl-[E2 ubiquitin-conjugating enzyme]-L-cysteine + [acceptor protein]-L-lysine = [E2 ubiquitin-conjugating enzyme]-L-cysteine + N(6)-ubiquitinyl-[acceptor protein]-L-lysine.</text>
        <dbReference type="EC" id="2.3.2.26"/>
    </reaction>
</comment>
<reference evidence="8" key="1">
    <citation type="journal article" date="2002" name="Science">
        <title>The draft genome of Ciona intestinalis: insights into chordate and vertebrate origins.</title>
        <authorList>
            <person name="Dehal P."/>
            <person name="Satou Y."/>
            <person name="Campbell R.K."/>
            <person name="Chapman J."/>
            <person name="Degnan B."/>
            <person name="De Tomaso A."/>
            <person name="Davidson B."/>
            <person name="Di Gregorio A."/>
            <person name="Gelpke M."/>
            <person name="Goodstein D.M."/>
            <person name="Harafuji N."/>
            <person name="Hastings K.E."/>
            <person name="Ho I."/>
            <person name="Hotta K."/>
            <person name="Huang W."/>
            <person name="Kawashima T."/>
            <person name="Lemaire P."/>
            <person name="Martinez D."/>
            <person name="Meinertzhagen I.A."/>
            <person name="Necula S."/>
            <person name="Nonaka M."/>
            <person name="Putnam N."/>
            <person name="Rash S."/>
            <person name="Saiga H."/>
            <person name="Satake M."/>
            <person name="Terry A."/>
            <person name="Yamada L."/>
            <person name="Wang H.G."/>
            <person name="Awazu S."/>
            <person name="Azumi K."/>
            <person name="Boore J."/>
            <person name="Branno M."/>
            <person name="Chin-Bow S."/>
            <person name="DeSantis R."/>
            <person name="Doyle S."/>
            <person name="Francino P."/>
            <person name="Keys D.N."/>
            <person name="Haga S."/>
            <person name="Hayashi H."/>
            <person name="Hino K."/>
            <person name="Imai K.S."/>
            <person name="Inaba K."/>
            <person name="Kano S."/>
            <person name="Kobayashi K."/>
            <person name="Kobayashi M."/>
            <person name="Lee B.I."/>
            <person name="Makabe K.W."/>
            <person name="Manohar C."/>
            <person name="Matassi G."/>
            <person name="Medina M."/>
            <person name="Mochizuki Y."/>
            <person name="Mount S."/>
            <person name="Morishita T."/>
            <person name="Miura S."/>
            <person name="Nakayama A."/>
            <person name="Nishizaka S."/>
            <person name="Nomoto H."/>
            <person name="Ohta F."/>
            <person name="Oishi K."/>
            <person name="Rigoutsos I."/>
            <person name="Sano M."/>
            <person name="Sasaki A."/>
            <person name="Sasakura Y."/>
            <person name="Shoguchi E."/>
            <person name="Shin-i T."/>
            <person name="Spagnuolo A."/>
            <person name="Stainier D."/>
            <person name="Suzuki M.M."/>
            <person name="Tassy O."/>
            <person name="Takatori N."/>
            <person name="Tokuoka M."/>
            <person name="Yagi K."/>
            <person name="Yoshizaki F."/>
            <person name="Wada S."/>
            <person name="Zhang C."/>
            <person name="Hyatt P.D."/>
            <person name="Larimer F."/>
            <person name="Detter C."/>
            <person name="Doggett N."/>
            <person name="Glavina T."/>
            <person name="Hawkins T."/>
            <person name="Richardson P."/>
            <person name="Lucas S."/>
            <person name="Kohara Y."/>
            <person name="Levine M."/>
            <person name="Satoh N."/>
            <person name="Rokhsar D.S."/>
        </authorList>
    </citation>
    <scope>NUCLEOTIDE SEQUENCE [LARGE SCALE GENOMIC DNA]</scope>
</reference>
<evidence type="ECO:0000256" key="5">
    <source>
        <dbReference type="PROSITE-ProRule" id="PRU00104"/>
    </source>
</evidence>
<dbReference type="EC" id="2.3.2.26" evidence="2"/>
<accession>F7A082</accession>
<dbReference type="SUPFAM" id="SSF56204">
    <property type="entry name" value="Hect, E3 ligase catalytic domain"/>
    <property type="match status" value="1"/>
</dbReference>
<dbReference type="Proteomes" id="UP000008144">
    <property type="component" value="Unassembled WGS sequence"/>
</dbReference>
<dbReference type="Gene3D" id="3.30.2160.10">
    <property type="entry name" value="Hect, E3 ligase catalytic domain"/>
    <property type="match status" value="1"/>
</dbReference>
<dbReference type="HOGENOM" id="CLU_002173_9_3_1"/>
<keyword evidence="4 5" id="KW-0833">Ubl conjugation pathway</keyword>
<protein>
    <recommendedName>
        <fullName evidence="2">HECT-type E3 ubiquitin transferase</fullName>
        <ecNumber evidence="2">2.3.2.26</ecNumber>
    </recommendedName>
</protein>
<dbReference type="PANTHER" id="PTHR45700:SF2">
    <property type="entry name" value="UBIQUITIN-PROTEIN LIGASE E3C"/>
    <property type="match status" value="1"/>
</dbReference>
<dbReference type="OMA" id="ICAFENQ"/>
<dbReference type="Ensembl" id="ENSCINT00000029627.2">
    <property type="protein sequence ID" value="ENSCINP00000029381.2"/>
    <property type="gene ID" value="ENSCING00000006031.3"/>
</dbReference>
<feature type="domain" description="HECT" evidence="6">
    <location>
        <begin position="150"/>
        <end position="407"/>
    </location>
</feature>
<dbReference type="Gene3D" id="3.90.1750.10">
    <property type="entry name" value="Hect, E3 ligase catalytic domains"/>
    <property type="match status" value="1"/>
</dbReference>
<dbReference type="Pfam" id="PF00632">
    <property type="entry name" value="HECT"/>
    <property type="match status" value="1"/>
</dbReference>
<dbReference type="STRING" id="7719.ENSCINP00000029381"/>
<evidence type="ECO:0000313" key="7">
    <source>
        <dbReference type="Ensembl" id="ENSCINP00000029381.2"/>
    </source>
</evidence>
<dbReference type="GO" id="GO:0000209">
    <property type="term" value="P:protein polyubiquitination"/>
    <property type="evidence" value="ECO:0007669"/>
    <property type="project" value="InterPro"/>
</dbReference>
<dbReference type="InParanoid" id="F7A082"/>
<proteinExistence type="predicted"/>
<evidence type="ECO:0000256" key="1">
    <source>
        <dbReference type="ARBA" id="ARBA00000885"/>
    </source>
</evidence>
<dbReference type="SMART" id="SM00119">
    <property type="entry name" value="HECTc"/>
    <property type="match status" value="1"/>
</dbReference>
<keyword evidence="3" id="KW-0808">Transferase</keyword>
<dbReference type="PANTHER" id="PTHR45700">
    <property type="entry name" value="UBIQUITIN-PROTEIN LIGASE E3C"/>
    <property type="match status" value="1"/>
</dbReference>
<dbReference type="InterPro" id="IPR035983">
    <property type="entry name" value="Hect_E3_ubiquitin_ligase"/>
</dbReference>
<evidence type="ECO:0000256" key="2">
    <source>
        <dbReference type="ARBA" id="ARBA00012485"/>
    </source>
</evidence>
<reference evidence="7" key="3">
    <citation type="submission" date="2025-09" db="UniProtKB">
        <authorList>
            <consortium name="Ensembl"/>
        </authorList>
    </citation>
    <scope>IDENTIFICATION</scope>
</reference>
<comment type="caution">
    <text evidence="5">Lacks conserved residue(s) required for the propagation of feature annotation.</text>
</comment>
<name>F7A082_CIOIN</name>
<reference evidence="7" key="2">
    <citation type="submission" date="2025-08" db="UniProtKB">
        <authorList>
            <consortium name="Ensembl"/>
        </authorList>
    </citation>
    <scope>IDENTIFICATION</scope>
</reference>
<dbReference type="FunFam" id="3.30.2160.10:FF:000002">
    <property type="entry name" value="Putative Ubiquitin-protein ligase E3C"/>
    <property type="match status" value="1"/>
</dbReference>
<sequence>MAFKSCSRLLNHLHTRHTRRPFTPESAWSSNAWLIGDDQTKYLSSNWRRRKMKPDNLAAHMADPLDEDLPMTASEAQQLTVLTNLPFVVPFQTRVGIFTNMLSQDRLSRESDRDVIMHDAGLAESSKVIHVKVRRDFLYEDSFNDLSSHNAPDLHRTLRVTFINQAGAEEAGYGAGVTREFYQQLVRTSFQPGRGLFKLTDDRELYPNPNADHVVENMSQHFYFLGRLLGKMIYEGMQIELPFAAFFLCKLLQPKNADVDINHLQSLDPDFYRNLMFLRSHEGNVADLDLNFTVVDDKFGATRVTELVPGGHDLPVTNENRVRYIHLLSNYKLNVQMRVAVDRFRDGLSNVIPLEWLRMFDHRECQTIISGAEVPINVNDMKDNAAYSGGYTPEHPTIEIFWNVLRS</sequence>
<evidence type="ECO:0000259" key="6">
    <source>
        <dbReference type="PROSITE" id="PS50237"/>
    </source>
</evidence>
<dbReference type="InterPro" id="IPR000569">
    <property type="entry name" value="HECT_dom"/>
</dbReference>
<dbReference type="GeneTree" id="ENSGT00940000156321"/>
<dbReference type="GO" id="GO:0061630">
    <property type="term" value="F:ubiquitin protein ligase activity"/>
    <property type="evidence" value="ECO:0007669"/>
    <property type="project" value="UniProtKB-EC"/>
</dbReference>
<keyword evidence="8" id="KW-1185">Reference proteome</keyword>